<dbReference type="GO" id="GO:0004497">
    <property type="term" value="F:monooxygenase activity"/>
    <property type="evidence" value="ECO:0007669"/>
    <property type="project" value="InterPro"/>
</dbReference>
<protein>
    <submittedName>
        <fullName evidence="2">Cytochrome P450</fullName>
    </submittedName>
</protein>
<dbReference type="EMBL" id="JACHOA010000006">
    <property type="protein sequence ID" value="MBB4614762.1"/>
    <property type="molecule type" value="Genomic_DNA"/>
</dbReference>
<dbReference type="GO" id="GO:0016705">
    <property type="term" value="F:oxidoreductase activity, acting on paired donors, with incorporation or reduction of molecular oxygen"/>
    <property type="evidence" value="ECO:0007669"/>
    <property type="project" value="InterPro"/>
</dbReference>
<dbReference type="PRINTS" id="PR00359">
    <property type="entry name" value="BP450"/>
</dbReference>
<name>A0A7W7EUV0_9SPHN</name>
<dbReference type="Proteomes" id="UP000538566">
    <property type="component" value="Unassembled WGS sequence"/>
</dbReference>
<dbReference type="GO" id="GO:0020037">
    <property type="term" value="F:heme binding"/>
    <property type="evidence" value="ECO:0007669"/>
    <property type="project" value="InterPro"/>
</dbReference>
<dbReference type="InterPro" id="IPR036396">
    <property type="entry name" value="Cyt_P450_sf"/>
</dbReference>
<evidence type="ECO:0000313" key="3">
    <source>
        <dbReference type="Proteomes" id="UP000538566"/>
    </source>
</evidence>
<gene>
    <name evidence="2" type="ORF">GGR37_003052</name>
</gene>
<reference evidence="2 3" key="1">
    <citation type="submission" date="2020-08" db="EMBL/GenBank/DDBJ databases">
        <title>Genomic Encyclopedia of Type Strains, Phase IV (KMG-IV): sequencing the most valuable type-strain genomes for metagenomic binning, comparative biology and taxonomic classification.</title>
        <authorList>
            <person name="Goeker M."/>
        </authorList>
    </citation>
    <scope>NUCLEOTIDE SEQUENCE [LARGE SCALE GENOMIC DNA]</scope>
    <source>
        <strain evidence="2 3">DSM 17507</strain>
    </source>
</reference>
<dbReference type="Gene3D" id="1.10.630.10">
    <property type="entry name" value="Cytochrome P450"/>
    <property type="match status" value="1"/>
</dbReference>
<proteinExistence type="inferred from homology"/>
<comment type="caution">
    <text evidence="2">The sequence shown here is derived from an EMBL/GenBank/DDBJ whole genome shotgun (WGS) entry which is preliminary data.</text>
</comment>
<dbReference type="Pfam" id="PF00067">
    <property type="entry name" value="p450"/>
    <property type="match status" value="1"/>
</dbReference>
<accession>A0A7W7EUV0</accession>
<organism evidence="2 3">
    <name type="scientific">Novosphingobium taihuense</name>
    <dbReference type="NCBI Taxonomy" id="260085"/>
    <lineage>
        <taxon>Bacteria</taxon>
        <taxon>Pseudomonadati</taxon>
        <taxon>Pseudomonadota</taxon>
        <taxon>Alphaproteobacteria</taxon>
        <taxon>Sphingomonadales</taxon>
        <taxon>Sphingomonadaceae</taxon>
        <taxon>Novosphingobium</taxon>
    </lineage>
</organism>
<dbReference type="AlphaFoldDB" id="A0A7W7EUV0"/>
<dbReference type="PANTHER" id="PTHR46696:SF3">
    <property type="entry name" value="PULCHERRIMINIC ACID SYNTHASE"/>
    <property type="match status" value="1"/>
</dbReference>
<evidence type="ECO:0000313" key="2">
    <source>
        <dbReference type="EMBL" id="MBB4614762.1"/>
    </source>
</evidence>
<dbReference type="PANTHER" id="PTHR46696">
    <property type="entry name" value="P450, PUTATIVE (EUROFUNG)-RELATED"/>
    <property type="match status" value="1"/>
</dbReference>
<dbReference type="InterPro" id="IPR001128">
    <property type="entry name" value="Cyt_P450"/>
</dbReference>
<dbReference type="GO" id="GO:0005506">
    <property type="term" value="F:iron ion binding"/>
    <property type="evidence" value="ECO:0007669"/>
    <property type="project" value="InterPro"/>
</dbReference>
<sequence>MRRADLIEDYTHHCPFQVIYRQLQLAPDQAPIFHKLAVAQLLSNIGAPHGAEAIRKLGDFFEQLIEMRRAQPGDDLVSHLVHLEVDGEHLPDEVLTAFLRQLMNAGGDTTYRGTSVLLTCLLNHPDQMEAVRANRELARRRSRKRCAGTSLLHQLFVSL</sequence>
<keyword evidence="3" id="KW-1185">Reference proteome</keyword>
<dbReference type="SUPFAM" id="SSF48264">
    <property type="entry name" value="Cytochrome P450"/>
    <property type="match status" value="1"/>
</dbReference>
<evidence type="ECO:0000256" key="1">
    <source>
        <dbReference type="ARBA" id="ARBA00010617"/>
    </source>
</evidence>
<comment type="similarity">
    <text evidence="1">Belongs to the cytochrome P450 family.</text>
</comment>
<dbReference type="InterPro" id="IPR002397">
    <property type="entry name" value="Cyt_P450_B"/>
</dbReference>